<dbReference type="RefSeq" id="WP_044660900.1">
    <property type="nucleotide sequence ID" value="NZ_BEWI01000032.1"/>
</dbReference>
<organism evidence="2 3">
    <name type="scientific">Sphingobium fuliginis (strain ATCC 27551)</name>
    <dbReference type="NCBI Taxonomy" id="336203"/>
    <lineage>
        <taxon>Bacteria</taxon>
        <taxon>Pseudomonadati</taxon>
        <taxon>Pseudomonadota</taxon>
        <taxon>Alphaproteobacteria</taxon>
        <taxon>Sphingomonadales</taxon>
        <taxon>Sphingomonadaceae</taxon>
        <taxon>Sphingobium</taxon>
    </lineage>
</organism>
<evidence type="ECO:0000259" key="1">
    <source>
        <dbReference type="Pfam" id="PF01575"/>
    </source>
</evidence>
<comment type="caution">
    <text evidence="2">The sequence shown here is derived from an EMBL/GenBank/DDBJ whole genome shotgun (WGS) entry which is preliminary data.</text>
</comment>
<dbReference type="PANTHER" id="PTHR42993:SF1">
    <property type="entry name" value="MAOC-LIKE DEHYDRATASE DOMAIN-CONTAINING PROTEIN"/>
    <property type="match status" value="1"/>
</dbReference>
<dbReference type="EMBL" id="BEWI01000032">
    <property type="protein sequence ID" value="GAY24118.1"/>
    <property type="molecule type" value="Genomic_DNA"/>
</dbReference>
<accession>A0A292ZLY5</accession>
<dbReference type="SUPFAM" id="SSF54637">
    <property type="entry name" value="Thioesterase/thiol ester dehydrase-isomerase"/>
    <property type="match status" value="1"/>
</dbReference>
<dbReference type="InterPro" id="IPR039375">
    <property type="entry name" value="NodN-like"/>
</dbReference>
<dbReference type="Pfam" id="PF01575">
    <property type="entry name" value="MaoC_dehydratas"/>
    <property type="match status" value="1"/>
</dbReference>
<feature type="domain" description="MaoC-like" evidence="1">
    <location>
        <begin position="16"/>
        <end position="118"/>
    </location>
</feature>
<reference evidence="2 3" key="2">
    <citation type="journal article" date="2013" name="Environ. Sci. Technol.">
        <title>The 4-tert-butylphenol-utilizing bacterium Sphingobium fuliginis OMI can degrade bisphenols via phenolic ring hydroxylation and meta-cleavage pathway.</title>
        <authorList>
            <person name="Ogata Y."/>
            <person name="Goda S."/>
            <person name="Toyama T."/>
            <person name="Sei K."/>
            <person name="Ike M."/>
        </authorList>
    </citation>
    <scope>NUCLEOTIDE SEQUENCE [LARGE SCALE GENOMIC DNA]</scope>
    <source>
        <strain evidence="2 3">OMI</strain>
    </source>
</reference>
<reference evidence="2 3" key="1">
    <citation type="journal article" date="2013" name="Biodegradation">
        <title>Occurrence of 4-tert-butylphenol (4-t-BP) biodegradation in an aquatic sample caused by the presence of Spirodela polyrrhiza and isolation of a 4-t-BP-utilizing bacterium.</title>
        <authorList>
            <person name="Ogata Y."/>
            <person name="Toyama T."/>
            <person name="Yu N."/>
            <person name="Wang X."/>
            <person name="Sei K."/>
            <person name="Ike M."/>
        </authorList>
    </citation>
    <scope>NUCLEOTIDE SEQUENCE [LARGE SCALE GENOMIC DNA]</scope>
    <source>
        <strain evidence="2 3">OMI</strain>
    </source>
</reference>
<dbReference type="CDD" id="cd03450">
    <property type="entry name" value="NodN"/>
    <property type="match status" value="1"/>
</dbReference>
<dbReference type="Proteomes" id="UP000221538">
    <property type="component" value="Unassembled WGS sequence"/>
</dbReference>
<dbReference type="Gene3D" id="3.10.129.10">
    <property type="entry name" value="Hotdog Thioesterase"/>
    <property type="match status" value="1"/>
</dbReference>
<dbReference type="InterPro" id="IPR029069">
    <property type="entry name" value="HotDog_dom_sf"/>
</dbReference>
<dbReference type="InterPro" id="IPR002539">
    <property type="entry name" value="MaoC-like_dom"/>
</dbReference>
<dbReference type="AlphaFoldDB" id="A0A292ZLY5"/>
<sequence>MSDMLARLQADKGVTHHSDWLTVDQAMIDRFADATMDWQHIHVDPERARETRFGGTIAHGFLVLSLLSYLEEKTTAARLPDMKVGVNYGFDRVRFVSPVKVGSRIRSVSTLRNVKEKNPGHFEQTQDICVEVEGQEKPAVVATWVTQFFV</sequence>
<gene>
    <name evidence="2" type="ORF">SFOMI_4696</name>
</gene>
<name>A0A292ZLY5_SPHSA</name>
<dbReference type="PANTHER" id="PTHR42993">
    <property type="entry name" value="MAOC-LIKE DEHYDRATASE DOMAIN-CONTAINING PROTEIN"/>
    <property type="match status" value="1"/>
</dbReference>
<protein>
    <submittedName>
        <fullName evidence="2">Acyl dehydratase</fullName>
    </submittedName>
</protein>
<evidence type="ECO:0000313" key="2">
    <source>
        <dbReference type="EMBL" id="GAY24118.1"/>
    </source>
</evidence>
<evidence type="ECO:0000313" key="3">
    <source>
        <dbReference type="Proteomes" id="UP000221538"/>
    </source>
</evidence>
<proteinExistence type="predicted"/>